<evidence type="ECO:0000313" key="1">
    <source>
        <dbReference type="EMBL" id="MFC3895094.1"/>
    </source>
</evidence>
<dbReference type="EMBL" id="JBHRZI010000022">
    <property type="protein sequence ID" value="MFC3895094.1"/>
    <property type="molecule type" value="Genomic_DNA"/>
</dbReference>
<comment type="caution">
    <text evidence="1">The sequence shown here is derived from an EMBL/GenBank/DDBJ whole genome shotgun (WGS) entry which is preliminary data.</text>
</comment>
<proteinExistence type="predicted"/>
<dbReference type="Proteomes" id="UP001595690">
    <property type="component" value="Unassembled WGS sequence"/>
</dbReference>
<name>A0ABV8BZJ9_9PSEU</name>
<protein>
    <submittedName>
        <fullName evidence="1">Uncharacterized protein</fullName>
    </submittedName>
</protein>
<sequence>MVDLERGLSDAMLAREHTELMGGLDDVLNLEAGLAQVEPPGPSSDRPWQVEGLTELADQLSELPAAERLATRAWLPMRLLVETRSIATCAVHAHLVTNAFSGAGPFNDIHTFDAIRFALAEALLAVCTIDHPQAQSLVDTLVGLQNVMPSAEAAHDRVRHHTNSLGKRLAKLLIKISRASEGESFFRYIFLHAARVRQLGGPHELIELAKALPGLIDKMLSAVTSMVGADLSSADLNGLPLEGVHWSSDTRWPHDWVEWVRANSVPVSADVFEIRPGKAGSWLTT</sequence>
<keyword evidence="2" id="KW-1185">Reference proteome</keyword>
<reference evidence="2" key="1">
    <citation type="journal article" date="2019" name="Int. J. Syst. Evol. Microbiol.">
        <title>The Global Catalogue of Microorganisms (GCM) 10K type strain sequencing project: providing services to taxonomists for standard genome sequencing and annotation.</title>
        <authorList>
            <consortium name="The Broad Institute Genomics Platform"/>
            <consortium name="The Broad Institute Genome Sequencing Center for Infectious Disease"/>
            <person name="Wu L."/>
            <person name="Ma J."/>
        </authorList>
    </citation>
    <scope>NUCLEOTIDE SEQUENCE [LARGE SCALE GENOMIC DNA]</scope>
    <source>
        <strain evidence="2">CGMCC 4.7405</strain>
    </source>
</reference>
<dbReference type="RefSeq" id="WP_382376638.1">
    <property type="nucleotide sequence ID" value="NZ_JBHRZI010000022.1"/>
</dbReference>
<accession>A0ABV8BZJ9</accession>
<organism evidence="1 2">
    <name type="scientific">Lentzea rhizosphaerae</name>
    <dbReference type="NCBI Taxonomy" id="2041025"/>
    <lineage>
        <taxon>Bacteria</taxon>
        <taxon>Bacillati</taxon>
        <taxon>Actinomycetota</taxon>
        <taxon>Actinomycetes</taxon>
        <taxon>Pseudonocardiales</taxon>
        <taxon>Pseudonocardiaceae</taxon>
        <taxon>Lentzea</taxon>
    </lineage>
</organism>
<evidence type="ECO:0000313" key="2">
    <source>
        <dbReference type="Proteomes" id="UP001595690"/>
    </source>
</evidence>
<gene>
    <name evidence="1" type="ORF">ACFOWZ_26735</name>
</gene>